<keyword evidence="2" id="KW-1185">Reference proteome</keyword>
<evidence type="ECO:0000313" key="1">
    <source>
        <dbReference type="EMBL" id="KAG5609590.1"/>
    </source>
</evidence>
<dbReference type="AlphaFoldDB" id="A0A9J5ZFI5"/>
<protein>
    <submittedName>
        <fullName evidence="1">Uncharacterized protein</fullName>
    </submittedName>
</protein>
<dbReference type="EMBL" id="JACXVP010000004">
    <property type="protein sequence ID" value="KAG5609590.1"/>
    <property type="molecule type" value="Genomic_DNA"/>
</dbReference>
<dbReference type="OrthoDB" id="692400at2759"/>
<proteinExistence type="predicted"/>
<accession>A0A9J5ZFI5</accession>
<dbReference type="Proteomes" id="UP000824120">
    <property type="component" value="Chromosome 4"/>
</dbReference>
<sequence>MGTKRLVCLEASGTKGGIILRSDSAVWKGEILQIGAYTLSCNFKAQLCDFECLDWCLCSYNSKLERRSVCEELADVKGLMEGHWVICGGLCVDSSPRKGAALGEFSYGGSFRLYRGYENGITSSAIYFTESDLRTCSNCSLLWTFENWWLNAKALKGKLKEWSRNEQGNYKLQKNKLISQMAELDSCLENRTLTEEEIAKKANLFMEYMKDV</sequence>
<reference evidence="1 2" key="1">
    <citation type="submission" date="2020-09" db="EMBL/GenBank/DDBJ databases">
        <title>De no assembly of potato wild relative species, Solanum commersonii.</title>
        <authorList>
            <person name="Cho K."/>
        </authorList>
    </citation>
    <scope>NUCLEOTIDE SEQUENCE [LARGE SCALE GENOMIC DNA]</scope>
    <source>
        <strain evidence="1">LZ3.2</strain>
        <tissue evidence="1">Leaf</tissue>
    </source>
</reference>
<gene>
    <name evidence="1" type="ORF">H5410_020871</name>
</gene>
<evidence type="ECO:0000313" key="2">
    <source>
        <dbReference type="Proteomes" id="UP000824120"/>
    </source>
</evidence>
<comment type="caution">
    <text evidence="1">The sequence shown here is derived from an EMBL/GenBank/DDBJ whole genome shotgun (WGS) entry which is preliminary data.</text>
</comment>
<organism evidence="1 2">
    <name type="scientific">Solanum commersonii</name>
    <name type="common">Commerson's wild potato</name>
    <name type="synonym">Commerson's nightshade</name>
    <dbReference type="NCBI Taxonomy" id="4109"/>
    <lineage>
        <taxon>Eukaryota</taxon>
        <taxon>Viridiplantae</taxon>
        <taxon>Streptophyta</taxon>
        <taxon>Embryophyta</taxon>
        <taxon>Tracheophyta</taxon>
        <taxon>Spermatophyta</taxon>
        <taxon>Magnoliopsida</taxon>
        <taxon>eudicotyledons</taxon>
        <taxon>Gunneridae</taxon>
        <taxon>Pentapetalae</taxon>
        <taxon>asterids</taxon>
        <taxon>lamiids</taxon>
        <taxon>Solanales</taxon>
        <taxon>Solanaceae</taxon>
        <taxon>Solanoideae</taxon>
        <taxon>Solaneae</taxon>
        <taxon>Solanum</taxon>
    </lineage>
</organism>
<name>A0A9J5ZFI5_SOLCO</name>